<dbReference type="InterPro" id="IPR001876">
    <property type="entry name" value="Znf_RanBP2"/>
</dbReference>
<reference evidence="4 5" key="1">
    <citation type="journal article" date="2016" name="Sci. Rep.">
        <title>Draft genome sequencing and secretome analysis of fungal phytopathogen Ascochyta rabiei provides insight into the necrotrophic effector repertoire.</title>
        <authorList>
            <person name="Verma S."/>
            <person name="Gazara R.K."/>
            <person name="Nizam S."/>
            <person name="Parween S."/>
            <person name="Chattopadhyay D."/>
            <person name="Verma P.K."/>
        </authorList>
    </citation>
    <scope>NUCLEOTIDE SEQUENCE [LARGE SCALE GENOMIC DNA]</scope>
    <source>
        <strain evidence="4 5">ArDII</strain>
    </source>
</reference>
<gene>
    <name evidence="4" type="ORF">ST47_g2048</name>
</gene>
<dbReference type="AlphaFoldDB" id="A0A163K6R1"/>
<name>A0A163K6R1_DIDRA</name>
<evidence type="ECO:0000313" key="4">
    <source>
        <dbReference type="EMBL" id="KZM26809.1"/>
    </source>
</evidence>
<accession>A0A163K6R1</accession>
<keyword evidence="1" id="KW-0479">Metal-binding</keyword>
<sequence>MCSSNSKNYSASSPAVNYNQPADTWYCNECGELNMNWYDVCPVCDRGVRQNAAFQSYAASHTACGSAGSPAPGSWVCSNCGAANSANTPDFCPICGYR</sequence>
<dbReference type="PROSITE" id="PS01358">
    <property type="entry name" value="ZF_RANBP2_1"/>
    <property type="match status" value="1"/>
</dbReference>
<dbReference type="EMBL" id="JYNV01000095">
    <property type="protein sequence ID" value="KZM26809.1"/>
    <property type="molecule type" value="Genomic_DNA"/>
</dbReference>
<comment type="caution">
    <text evidence="4">The sequence shown here is derived from an EMBL/GenBank/DDBJ whole genome shotgun (WGS) entry which is preliminary data.</text>
</comment>
<protein>
    <submittedName>
        <fullName evidence="4">Uncharacterized protein</fullName>
    </submittedName>
</protein>
<dbReference type="OrthoDB" id="3779970at2759"/>
<organism evidence="4 5">
    <name type="scientific">Didymella rabiei</name>
    <name type="common">Chickpea ascochyta blight fungus</name>
    <name type="synonym">Mycosphaerella rabiei</name>
    <dbReference type="NCBI Taxonomy" id="5454"/>
    <lineage>
        <taxon>Eukaryota</taxon>
        <taxon>Fungi</taxon>
        <taxon>Dikarya</taxon>
        <taxon>Ascomycota</taxon>
        <taxon>Pezizomycotina</taxon>
        <taxon>Dothideomycetes</taxon>
        <taxon>Pleosporomycetidae</taxon>
        <taxon>Pleosporales</taxon>
        <taxon>Pleosporineae</taxon>
        <taxon>Didymellaceae</taxon>
        <taxon>Ascochyta</taxon>
    </lineage>
</organism>
<dbReference type="Proteomes" id="UP000076837">
    <property type="component" value="Unassembled WGS sequence"/>
</dbReference>
<dbReference type="GO" id="GO:0008270">
    <property type="term" value="F:zinc ion binding"/>
    <property type="evidence" value="ECO:0007669"/>
    <property type="project" value="UniProtKB-KW"/>
</dbReference>
<keyword evidence="2" id="KW-0863">Zinc-finger</keyword>
<evidence type="ECO:0000256" key="2">
    <source>
        <dbReference type="ARBA" id="ARBA00022771"/>
    </source>
</evidence>
<evidence type="ECO:0000256" key="3">
    <source>
        <dbReference type="ARBA" id="ARBA00022833"/>
    </source>
</evidence>
<proteinExistence type="predicted"/>
<dbReference type="SUPFAM" id="SSF57802">
    <property type="entry name" value="Rubredoxin-like"/>
    <property type="match status" value="1"/>
</dbReference>
<keyword evidence="5" id="KW-1185">Reference proteome</keyword>
<keyword evidence="3" id="KW-0862">Zinc</keyword>
<evidence type="ECO:0000256" key="1">
    <source>
        <dbReference type="ARBA" id="ARBA00022723"/>
    </source>
</evidence>
<evidence type="ECO:0000313" key="5">
    <source>
        <dbReference type="Proteomes" id="UP000076837"/>
    </source>
</evidence>